<feature type="transmembrane region" description="Helical" evidence="1">
    <location>
        <begin position="126"/>
        <end position="146"/>
    </location>
</feature>
<feature type="transmembrane region" description="Helical" evidence="1">
    <location>
        <begin position="158"/>
        <end position="187"/>
    </location>
</feature>
<dbReference type="AlphaFoldDB" id="A0A2K9DRG9"/>
<keyword evidence="1" id="KW-0812">Transmembrane</keyword>
<feature type="transmembrane region" description="Helical" evidence="1">
    <location>
        <begin position="71"/>
        <end position="98"/>
    </location>
</feature>
<name>A0A2K9DRG9_9MICO</name>
<keyword evidence="1" id="KW-0472">Membrane</keyword>
<sequence>MNEPVENPFPSFEDVVWSFLQLAGVPFLVLVPAMLVLWILDWIHTARRVTSGAAMVASSTRRGFDALNARAAFRVSILVALQSAAVACIYGAVAWLTAMGPRSTSGRPTFEELVDQVLGDPAAQKAAFTILWLSVGLALAFDGAMASRNTTAIKITGVACVVLMYGLGLLGLGGVVLGAFGLLAYGMPPDHTTAMWIGLAVLAAIGVPAAIASDYQVKRVFPQHARA</sequence>
<feature type="transmembrane region" description="Helical" evidence="1">
    <location>
        <begin position="193"/>
        <end position="212"/>
    </location>
</feature>
<evidence type="ECO:0000313" key="2">
    <source>
        <dbReference type="EMBL" id="AUG29856.1"/>
    </source>
</evidence>
<feature type="transmembrane region" description="Helical" evidence="1">
    <location>
        <begin position="15"/>
        <end position="40"/>
    </location>
</feature>
<gene>
    <name evidence="2" type="ORF">CXR34_10650</name>
</gene>
<accession>A0A2K9DRG9</accession>
<dbReference type="KEGG" id="mhos:CXR34_10650"/>
<proteinExistence type="predicted"/>
<dbReference type="RefSeq" id="WP_101306367.1">
    <property type="nucleotide sequence ID" value="NZ_CP025299.1"/>
</dbReference>
<dbReference type="Proteomes" id="UP000233276">
    <property type="component" value="Chromosome"/>
</dbReference>
<dbReference type="EMBL" id="CP025299">
    <property type="protein sequence ID" value="AUG29856.1"/>
    <property type="molecule type" value="Genomic_DNA"/>
</dbReference>
<protein>
    <submittedName>
        <fullName evidence="2">Uncharacterized protein</fullName>
    </submittedName>
</protein>
<evidence type="ECO:0000256" key="1">
    <source>
        <dbReference type="SAM" id="Phobius"/>
    </source>
</evidence>
<keyword evidence="1" id="KW-1133">Transmembrane helix</keyword>
<organism evidence="2 3">
    <name type="scientific">Microbacterium hominis</name>
    <dbReference type="NCBI Taxonomy" id="162426"/>
    <lineage>
        <taxon>Bacteria</taxon>
        <taxon>Bacillati</taxon>
        <taxon>Actinomycetota</taxon>
        <taxon>Actinomycetes</taxon>
        <taxon>Micrococcales</taxon>
        <taxon>Microbacteriaceae</taxon>
        <taxon>Microbacterium</taxon>
    </lineage>
</organism>
<evidence type="ECO:0000313" key="3">
    <source>
        <dbReference type="Proteomes" id="UP000233276"/>
    </source>
</evidence>
<reference evidence="2 3" key="1">
    <citation type="submission" date="2017-12" db="EMBL/GenBank/DDBJ databases">
        <title>Isolation and characterization of estrogens degradatiion strain Microbacterium hominis SJTG1.</title>
        <authorList>
            <person name="Xiong W."/>
            <person name="Yin C."/>
            <person name="Zheng D."/>
            <person name="Liang R."/>
        </authorList>
    </citation>
    <scope>NUCLEOTIDE SEQUENCE [LARGE SCALE GENOMIC DNA]</scope>
    <source>
        <strain evidence="2 3">SJTG1</strain>
    </source>
</reference>